<reference evidence="1" key="2">
    <citation type="submission" date="2020-11" db="EMBL/GenBank/DDBJ databases">
        <authorList>
            <person name="McCartney M.A."/>
            <person name="Auch B."/>
            <person name="Kono T."/>
            <person name="Mallez S."/>
            <person name="Becker A."/>
            <person name="Gohl D.M."/>
            <person name="Silverstein K.A.T."/>
            <person name="Koren S."/>
            <person name="Bechman K.B."/>
            <person name="Herman A."/>
            <person name="Abrahante J.E."/>
            <person name="Garbe J."/>
        </authorList>
    </citation>
    <scope>NUCLEOTIDE SEQUENCE</scope>
    <source>
        <strain evidence="1">Duluth1</strain>
        <tissue evidence="1">Whole animal</tissue>
    </source>
</reference>
<keyword evidence="2" id="KW-1185">Reference proteome</keyword>
<dbReference type="AlphaFoldDB" id="A0A9D4CTB0"/>
<accession>A0A9D4CTB0</accession>
<organism evidence="1 2">
    <name type="scientific">Dreissena polymorpha</name>
    <name type="common">Zebra mussel</name>
    <name type="synonym">Mytilus polymorpha</name>
    <dbReference type="NCBI Taxonomy" id="45954"/>
    <lineage>
        <taxon>Eukaryota</taxon>
        <taxon>Metazoa</taxon>
        <taxon>Spiralia</taxon>
        <taxon>Lophotrochozoa</taxon>
        <taxon>Mollusca</taxon>
        <taxon>Bivalvia</taxon>
        <taxon>Autobranchia</taxon>
        <taxon>Heteroconchia</taxon>
        <taxon>Euheterodonta</taxon>
        <taxon>Imparidentia</taxon>
        <taxon>Neoheterodontei</taxon>
        <taxon>Myida</taxon>
        <taxon>Dreissenoidea</taxon>
        <taxon>Dreissenidae</taxon>
        <taxon>Dreissena</taxon>
    </lineage>
</organism>
<gene>
    <name evidence="1" type="ORF">DPMN_056363</name>
</gene>
<dbReference type="EMBL" id="JAIWYP010000012">
    <property type="protein sequence ID" value="KAH3730379.1"/>
    <property type="molecule type" value="Genomic_DNA"/>
</dbReference>
<comment type="caution">
    <text evidence="1">The sequence shown here is derived from an EMBL/GenBank/DDBJ whole genome shotgun (WGS) entry which is preliminary data.</text>
</comment>
<sequence length="94" mass="10316">MDHEIPGDHRVAGSVDTVSRRMRLYPNNLASSQLKEQTLPGTRMFACGVSVGVYVVNTLSTNHDIQVGVTILFVIRLTWNAYTPCKGVVNVPVC</sequence>
<proteinExistence type="predicted"/>
<evidence type="ECO:0000313" key="2">
    <source>
        <dbReference type="Proteomes" id="UP000828390"/>
    </source>
</evidence>
<protein>
    <submittedName>
        <fullName evidence="1">Uncharacterized protein</fullName>
    </submittedName>
</protein>
<name>A0A9D4CTB0_DREPO</name>
<reference evidence="1" key="1">
    <citation type="journal article" date="2019" name="bioRxiv">
        <title>The Genome of the Zebra Mussel, Dreissena polymorpha: A Resource for Invasive Species Research.</title>
        <authorList>
            <person name="McCartney M.A."/>
            <person name="Auch B."/>
            <person name="Kono T."/>
            <person name="Mallez S."/>
            <person name="Zhang Y."/>
            <person name="Obille A."/>
            <person name="Becker A."/>
            <person name="Abrahante J.E."/>
            <person name="Garbe J."/>
            <person name="Badalamenti J.P."/>
            <person name="Herman A."/>
            <person name="Mangelson H."/>
            <person name="Liachko I."/>
            <person name="Sullivan S."/>
            <person name="Sone E.D."/>
            <person name="Koren S."/>
            <person name="Silverstein K.A.T."/>
            <person name="Beckman K.B."/>
            <person name="Gohl D.M."/>
        </authorList>
    </citation>
    <scope>NUCLEOTIDE SEQUENCE</scope>
    <source>
        <strain evidence="1">Duluth1</strain>
        <tissue evidence="1">Whole animal</tissue>
    </source>
</reference>
<dbReference type="Proteomes" id="UP000828390">
    <property type="component" value="Unassembled WGS sequence"/>
</dbReference>
<evidence type="ECO:0000313" key="1">
    <source>
        <dbReference type="EMBL" id="KAH3730379.1"/>
    </source>
</evidence>